<evidence type="ECO:0000256" key="1">
    <source>
        <dbReference type="SAM" id="MobiDB-lite"/>
    </source>
</evidence>
<dbReference type="EMBL" id="FNCN01000001">
    <property type="protein sequence ID" value="SDG01599.1"/>
    <property type="molecule type" value="Genomic_DNA"/>
</dbReference>
<dbReference type="Proteomes" id="UP000198923">
    <property type="component" value="Unassembled WGS sequence"/>
</dbReference>
<evidence type="ECO:0000256" key="2">
    <source>
        <dbReference type="SAM" id="Phobius"/>
    </source>
</evidence>
<keyword evidence="2" id="KW-1133">Transmembrane helix</keyword>
<name>A0A1G7QUP2_9ACTN</name>
<feature type="transmembrane region" description="Helical" evidence="2">
    <location>
        <begin position="51"/>
        <end position="72"/>
    </location>
</feature>
<evidence type="ECO:0000313" key="4">
    <source>
        <dbReference type="EMBL" id="SDG01599.1"/>
    </source>
</evidence>
<keyword evidence="2" id="KW-0812">Transmembrane</keyword>
<evidence type="ECO:0000259" key="3">
    <source>
        <dbReference type="PROSITE" id="PS50234"/>
    </source>
</evidence>
<proteinExistence type="predicted"/>
<keyword evidence="5" id="KW-1185">Reference proteome</keyword>
<reference evidence="4 5" key="1">
    <citation type="submission" date="2016-10" db="EMBL/GenBank/DDBJ databases">
        <authorList>
            <person name="de Groot N.N."/>
        </authorList>
    </citation>
    <scope>NUCLEOTIDE SEQUENCE [LARGE SCALE GENOMIC DNA]</scope>
    <source>
        <strain evidence="4 5">CPCC 201354</strain>
    </source>
</reference>
<dbReference type="STRING" id="504805.SAMN05421505_101111"/>
<dbReference type="PROSITE" id="PS50234">
    <property type="entry name" value="VWFA"/>
    <property type="match status" value="1"/>
</dbReference>
<keyword evidence="2" id="KW-0472">Membrane</keyword>
<dbReference type="InterPro" id="IPR002035">
    <property type="entry name" value="VWF_A"/>
</dbReference>
<feature type="region of interest" description="Disordered" evidence="1">
    <location>
        <begin position="412"/>
        <end position="445"/>
    </location>
</feature>
<protein>
    <recommendedName>
        <fullName evidence="3">VWFA domain-containing protein</fullName>
    </recommendedName>
</protein>
<dbReference type="AlphaFoldDB" id="A0A1G7QUP2"/>
<sequence length="660" mass="71584">MSSKPPNNGQREPDSNYSGPGFWFTVFMTVAAPIAVTSLEQVFEAELEQWRGLVGILTAGMILLVSLAVWLWPNDMRALPKLLEKVRQRGVGLLKGVTPTVVPCLLVVALYWSGSAAWSHIRPSCAPPLHVPIVTAPENVAAYQKEATRFTENLRDGVCPGFVITIGAAPSLQQMALGLGNNWYRDSGHQGAEPFRRLFGVRPVAWLATSRGEVALVKRYLGSRRTILGESAPAGRDELVVATWTNDLQGQAQRLRSIVKIRELLQDRGVVLDYPLPELSSTGLIAYSLFHRDELTAGDAGAKGTAGAVRPEPDLVEARRNHVMEEDATALLCKVGSMEGREKKKFVMVVPQRSVDAYKAGGVCRGRIPVGVGHDLLEAPGGEEAALENRLVPITWTDQDSERYARVLDDFGQRLSGPEGTAGTGSTSADTENGGKAEAEREEREADLLEKAVNRLADERRPLRLVTVLDSSGSMDSPSHPHFPEIGEAIRDIQPLIAPDDVLIPKRIFRYTENGTTQVLGLFGDEGPEEVSREDTEEFDALLTALRNQRSHGFDADLAAALPEVASGLHTGRPFLVVFTDGGVLDGAGDDGKRVVRTLDGLEAIGGIYVVVLGDQGCPESYARLPEDTPAGKKITCREAGGDAQDGLVEMIQTLRRWRS</sequence>
<evidence type="ECO:0000313" key="5">
    <source>
        <dbReference type="Proteomes" id="UP000198923"/>
    </source>
</evidence>
<feature type="compositionally biased region" description="Basic and acidic residues" evidence="1">
    <location>
        <begin position="433"/>
        <end position="445"/>
    </location>
</feature>
<feature type="transmembrane region" description="Helical" evidence="2">
    <location>
        <begin position="93"/>
        <end position="112"/>
    </location>
</feature>
<organism evidence="4 5">
    <name type="scientific">Sinosporangium album</name>
    <dbReference type="NCBI Taxonomy" id="504805"/>
    <lineage>
        <taxon>Bacteria</taxon>
        <taxon>Bacillati</taxon>
        <taxon>Actinomycetota</taxon>
        <taxon>Actinomycetes</taxon>
        <taxon>Streptosporangiales</taxon>
        <taxon>Streptosporangiaceae</taxon>
        <taxon>Sinosporangium</taxon>
    </lineage>
</organism>
<gene>
    <name evidence="4" type="ORF">SAMN05421505_101111</name>
</gene>
<feature type="transmembrane region" description="Helical" evidence="2">
    <location>
        <begin position="21"/>
        <end position="39"/>
    </location>
</feature>
<accession>A0A1G7QUP2</accession>
<dbReference type="InterPro" id="IPR036465">
    <property type="entry name" value="vWFA_dom_sf"/>
</dbReference>
<dbReference type="SUPFAM" id="SSF53300">
    <property type="entry name" value="vWA-like"/>
    <property type="match status" value="1"/>
</dbReference>
<feature type="domain" description="VWFA" evidence="3">
    <location>
        <begin position="464"/>
        <end position="614"/>
    </location>
</feature>